<dbReference type="InterPro" id="IPR040191">
    <property type="entry name" value="UTP10"/>
</dbReference>
<dbReference type="GO" id="GO:0030515">
    <property type="term" value="F:snoRNA binding"/>
    <property type="evidence" value="ECO:0007669"/>
    <property type="project" value="TreeGrafter"/>
</dbReference>
<name>A0A087SEK4_AUXPR</name>
<reference evidence="9 10" key="1">
    <citation type="journal article" date="2014" name="BMC Genomics">
        <title>Oil accumulation mechanisms of the oleaginous microalga Chlorella protothecoides revealed through its genome, transcriptomes, and proteomes.</title>
        <authorList>
            <person name="Gao C."/>
            <person name="Wang Y."/>
            <person name="Shen Y."/>
            <person name="Yan D."/>
            <person name="He X."/>
            <person name="Dai J."/>
            <person name="Wu Q."/>
        </authorList>
    </citation>
    <scope>NUCLEOTIDE SEQUENCE [LARGE SCALE GENOMIC DNA]</scope>
    <source>
        <strain evidence="9 10">0710</strain>
    </source>
</reference>
<dbReference type="InterPro" id="IPR011989">
    <property type="entry name" value="ARM-like"/>
</dbReference>
<dbReference type="PANTHER" id="PTHR13457:SF1">
    <property type="entry name" value="HEAT REPEAT-CONTAINING PROTEIN 1"/>
    <property type="match status" value="1"/>
</dbReference>
<evidence type="ECO:0000256" key="3">
    <source>
        <dbReference type="ARBA" id="ARBA00022517"/>
    </source>
</evidence>
<keyword evidence="5" id="KW-0539">Nucleus</keyword>
<evidence type="ECO:0000313" key="10">
    <source>
        <dbReference type="Proteomes" id="UP000028924"/>
    </source>
</evidence>
<accession>A0A087SEK4</accession>
<dbReference type="EMBL" id="KL662106">
    <property type="protein sequence ID" value="KFM24158.1"/>
    <property type="molecule type" value="Genomic_DNA"/>
</dbReference>
<protein>
    <recommendedName>
        <fullName evidence="8">BP28 C-terminal domain-containing protein</fullName>
    </recommendedName>
</protein>
<keyword evidence="10" id="KW-1185">Reference proteome</keyword>
<evidence type="ECO:0000256" key="4">
    <source>
        <dbReference type="ARBA" id="ARBA00022552"/>
    </source>
</evidence>
<dbReference type="eggNOG" id="KOG1837">
    <property type="taxonomic scope" value="Eukaryota"/>
</dbReference>
<evidence type="ECO:0000256" key="6">
    <source>
        <dbReference type="ARBA" id="ARBA00023274"/>
    </source>
</evidence>
<comment type="similarity">
    <text evidence="2">Belongs to the HEATR1/UTP10 family.</text>
</comment>
<evidence type="ECO:0000313" key="9">
    <source>
        <dbReference type="EMBL" id="KFM24158.1"/>
    </source>
</evidence>
<evidence type="ECO:0000259" key="8">
    <source>
        <dbReference type="SMART" id="SM01036"/>
    </source>
</evidence>
<dbReference type="InterPro" id="IPR016024">
    <property type="entry name" value="ARM-type_fold"/>
</dbReference>
<feature type="domain" description="BP28 C-terminal" evidence="8">
    <location>
        <begin position="1396"/>
        <end position="1572"/>
    </location>
</feature>
<dbReference type="GeneID" id="23616391"/>
<dbReference type="OrthoDB" id="31183at2759"/>
<evidence type="ECO:0000256" key="1">
    <source>
        <dbReference type="ARBA" id="ARBA00004604"/>
    </source>
</evidence>
<dbReference type="Gene3D" id="1.25.10.10">
    <property type="entry name" value="Leucine-rich Repeat Variant"/>
    <property type="match status" value="1"/>
</dbReference>
<dbReference type="RefSeq" id="XP_011397045.1">
    <property type="nucleotide sequence ID" value="XM_011398743.1"/>
</dbReference>
<dbReference type="SMART" id="SM01036">
    <property type="entry name" value="BP28CT"/>
    <property type="match status" value="1"/>
</dbReference>
<gene>
    <name evidence="9" type="ORF">F751_5000</name>
</gene>
<dbReference type="GO" id="GO:0032040">
    <property type="term" value="C:small-subunit processome"/>
    <property type="evidence" value="ECO:0007669"/>
    <property type="project" value="TreeGrafter"/>
</dbReference>
<evidence type="ECO:0000256" key="5">
    <source>
        <dbReference type="ARBA" id="ARBA00023242"/>
    </source>
</evidence>
<dbReference type="STRING" id="3075.A0A087SEK4"/>
<dbReference type="Pfam" id="PF08146">
    <property type="entry name" value="BP28CT"/>
    <property type="match status" value="1"/>
</dbReference>
<comment type="subcellular location">
    <subcellularLocation>
        <location evidence="1">Nucleus</location>
        <location evidence="1">Nucleolus</location>
    </subcellularLocation>
</comment>
<dbReference type="GO" id="GO:0045943">
    <property type="term" value="P:positive regulation of transcription by RNA polymerase I"/>
    <property type="evidence" value="ECO:0007669"/>
    <property type="project" value="TreeGrafter"/>
</dbReference>
<keyword evidence="4" id="KW-0698">rRNA processing</keyword>
<dbReference type="Pfam" id="PF12397">
    <property type="entry name" value="U3snoRNP10"/>
    <property type="match status" value="1"/>
</dbReference>
<dbReference type="InterPro" id="IPR012954">
    <property type="entry name" value="BP28_C_dom"/>
</dbReference>
<organism evidence="9 10">
    <name type="scientific">Auxenochlorella protothecoides</name>
    <name type="common">Green microalga</name>
    <name type="synonym">Chlorella protothecoides</name>
    <dbReference type="NCBI Taxonomy" id="3075"/>
    <lineage>
        <taxon>Eukaryota</taxon>
        <taxon>Viridiplantae</taxon>
        <taxon>Chlorophyta</taxon>
        <taxon>core chlorophytes</taxon>
        <taxon>Trebouxiophyceae</taxon>
        <taxon>Chlorellales</taxon>
        <taxon>Chlorellaceae</taxon>
        <taxon>Auxenochlorella</taxon>
    </lineage>
</organism>
<keyword evidence="3" id="KW-0690">Ribosome biogenesis</keyword>
<evidence type="ECO:0000256" key="7">
    <source>
        <dbReference type="SAM" id="MobiDB-lite"/>
    </source>
</evidence>
<dbReference type="GO" id="GO:0034455">
    <property type="term" value="C:t-UTP complex"/>
    <property type="evidence" value="ECO:0007669"/>
    <property type="project" value="TreeGrafter"/>
</dbReference>
<dbReference type="KEGG" id="apro:F751_5000"/>
<dbReference type="PANTHER" id="PTHR13457">
    <property type="entry name" value="BAP28"/>
    <property type="match status" value="1"/>
</dbReference>
<dbReference type="GO" id="GO:0030686">
    <property type="term" value="C:90S preribosome"/>
    <property type="evidence" value="ECO:0007669"/>
    <property type="project" value="TreeGrafter"/>
</dbReference>
<keyword evidence="6" id="KW-0687">Ribonucleoprotein</keyword>
<evidence type="ECO:0000256" key="2">
    <source>
        <dbReference type="ARBA" id="ARBA00010559"/>
    </source>
</evidence>
<dbReference type="InterPro" id="IPR022125">
    <property type="entry name" value="U3snoRNP10_N"/>
</dbReference>
<feature type="region of interest" description="Disordered" evidence="7">
    <location>
        <begin position="794"/>
        <end position="826"/>
    </location>
</feature>
<dbReference type="Proteomes" id="UP000028924">
    <property type="component" value="Unassembled WGS sequence"/>
</dbReference>
<feature type="region of interest" description="Disordered" evidence="7">
    <location>
        <begin position="1520"/>
        <end position="1549"/>
    </location>
</feature>
<dbReference type="GO" id="GO:0000462">
    <property type="term" value="P:maturation of SSU-rRNA from tricistronic rRNA transcript (SSU-rRNA, 5.8S rRNA, LSU-rRNA)"/>
    <property type="evidence" value="ECO:0007669"/>
    <property type="project" value="TreeGrafter"/>
</dbReference>
<sequence length="1742" mass="180021">MATALTQQLRQLAVASGQPAGGKRLRGKPSLIWSTQEAADVDVETVYSIGREAFRQLCELDKRYEAFQSTLFSPSSITLDRSQQSVGVGAGIDAAVTRLCTLLSSSFLLPPAFPVLEYLLRRYAVHEHNVDSLMLAALPFHATNQFVRLVQLLRLRGTLFDFLEPMQESGAALPRSTLVLRCITDKVAQRALIRFVLELGQKTGSGSYASRGALPFYAAVVCEYLAGLKQVTEDTANLLLPYLVAGLGPEALPDYRAATLMIIGQLSARAALGTELVTALATDLCKAATASTLPSTLLLLMSLASRQPHLAVLPAGALEALAAVPGLANELALLACHAAPLAALLRALLPPLALRKLDAMTRAAVHPVGDLRDFLLHAAARRLADDDPVVVEAALGVGVLAERAGEAETELLACLNRSVSKLLEKGVPKSQRGALVRVACQALPLVGRLDASPAVVAAMLGTLWPNKHMLPIVTAAREVFLCLPRATHPLLAGLGEPTEPCEETTEAGRALYWIGEAKTWLKTRGRDDPAACMQALQAFWACVPGRAGAEPCAAEDAAASLATCLLYERLLEPADDDWPAQLARIVLQHCLERGVVLPAERLVIEGALQAAPAECIQQLGAGELFACMAGENMVRLEDLFIQKMADAAPWASAFLRSQMTTGAGPEAREAALSRWSDFFVGAVASVEGPASQVLPEGPPALASLLTALGDRQRRVRKAALRALRAVHDELDVWWPLARADLRPLREQGRAFLVGLLAAEDRIRRDPEAAPAEAARLLAAAAAAPLVPTEAAACAAATPVTPSPGRRGKTPRGARREEPGGAAEGGPASLAHLFAGELVRAAARADVAEATTLLTALSFEAGDGPGTDALLPGAAADALIAAALGDTGLDAAVSALLAASGKDGSEEVREAAAAALRRLSLGPGLLARRLRAAAGSAGELVPQTPVKRRKAAASLQDDSSKPLAGGAVWVEAALGACLPVLELMQWHPAARSPTSGELVPALEALLGRLIATDTTATSAGAPTPASTDYAAQLVLSALDRLALAGADPAPALDLAMRWARAAPGSGSLAAALQLAASLTAADANATLALALELAAGSATADEGGLRGTAADGIACAAVAEEDVPPVLAQVRRSHGLRGEAAALVMAQALEYVQVVRKGGDPAVQAGLDALLAALQEVVDAPAYLASLAALLSAPATGERVRRKALQLLAAHARRVSARGASVDAASLTALSAALAPLLATLPAAAVHGVQSGLEAVEAGMGAGEKPSDAATSSSSSSPQGALELLAALAALDALVQALGAFLAPHVGALLAALLRPALVAQGGGGVGEESAATAMAPPPTAAQRLAAGVTDRLARAVPVRLFLQPAMDALEAAAAAGPRSALGLLRALGATLARMMPSEVATHHAPLFAFLLRALGLRARFAATPRAAAEVEAAALGLLCALALRLSEARFKPLFLRLHDWATHVPAAEAAANPALPTHRLLAFFGAVNALVENLRAIFVPYYKPLLDDAVRALNRVSGSGSAARAGAPEKKRRKSGAAEREGAADPTPADWQLALRATRALHRAFQYDTAEPRFLDEAKVERVLTPLVDLLQAHPPPEVAAALRDEAWAVEALVAPAEERATSGVGAGAGPPTLSPLERSAAGALAQLALSAGGDAAWKPLQHKVLMRTRAREGATRLAALGALRALVSALGEEYLALLPEALPFLAELLEDGEPAVEAAAQSLFAELEKLSGEDLGQYLKA</sequence>
<dbReference type="SUPFAM" id="SSF48371">
    <property type="entry name" value="ARM repeat"/>
    <property type="match status" value="1"/>
</dbReference>
<proteinExistence type="inferred from homology"/>